<dbReference type="InterPro" id="IPR000415">
    <property type="entry name" value="Nitroreductase-like"/>
</dbReference>
<evidence type="ECO:0000256" key="1">
    <source>
        <dbReference type="SAM" id="MobiDB-lite"/>
    </source>
</evidence>
<dbReference type="EMBL" id="JAYWVC010000114">
    <property type="protein sequence ID" value="MED7825575.1"/>
    <property type="molecule type" value="Genomic_DNA"/>
</dbReference>
<organism evidence="2 3">
    <name type="scientific">Streptomyces chiangmaiensis</name>
    <dbReference type="NCBI Taxonomy" id="766497"/>
    <lineage>
        <taxon>Bacteria</taxon>
        <taxon>Bacillati</taxon>
        <taxon>Actinomycetota</taxon>
        <taxon>Actinomycetes</taxon>
        <taxon>Kitasatosporales</taxon>
        <taxon>Streptomycetaceae</taxon>
        <taxon>Streptomyces</taxon>
    </lineage>
</organism>
<keyword evidence="3" id="KW-1185">Reference proteome</keyword>
<evidence type="ECO:0000313" key="2">
    <source>
        <dbReference type="EMBL" id="MED7825575.1"/>
    </source>
</evidence>
<accession>A0ABU7FN77</accession>
<dbReference type="Proteomes" id="UP001333996">
    <property type="component" value="Unassembled WGS sequence"/>
</dbReference>
<dbReference type="RefSeq" id="WP_329509985.1">
    <property type="nucleotide sequence ID" value="NZ_BAAAYZ010000061.1"/>
</dbReference>
<gene>
    <name evidence="2" type="ORF">VXC91_27280</name>
</gene>
<dbReference type="SUPFAM" id="SSF55469">
    <property type="entry name" value="FMN-dependent nitroreductase-like"/>
    <property type="match status" value="1"/>
</dbReference>
<sequence>MTAPTLEASTVTAFIEDATAAPSLHNAQPWRLGYGPKDHPTPRRPTVDVLDIV</sequence>
<comment type="caution">
    <text evidence="2">The sequence shown here is derived from an EMBL/GenBank/DDBJ whole genome shotgun (WGS) entry which is preliminary data.</text>
</comment>
<proteinExistence type="predicted"/>
<reference evidence="2" key="1">
    <citation type="submission" date="2024-01" db="EMBL/GenBank/DDBJ databases">
        <title>First draft genome sequence data of TA4-1, the type strain of Gram-positive actinobacterium Streptomyces chiangmaiensis.</title>
        <authorList>
            <person name="Yasawong M."/>
            <person name="Nantapong N."/>
        </authorList>
    </citation>
    <scope>NUCLEOTIDE SEQUENCE</scope>
    <source>
        <strain evidence="2">TA4-1</strain>
    </source>
</reference>
<evidence type="ECO:0008006" key="4">
    <source>
        <dbReference type="Google" id="ProtNLM"/>
    </source>
</evidence>
<evidence type="ECO:0000313" key="3">
    <source>
        <dbReference type="Proteomes" id="UP001333996"/>
    </source>
</evidence>
<protein>
    <recommendedName>
        <fullName evidence="4">Nitroreductase</fullName>
    </recommendedName>
</protein>
<feature type="region of interest" description="Disordered" evidence="1">
    <location>
        <begin position="27"/>
        <end position="53"/>
    </location>
</feature>
<name>A0ABU7FN77_9ACTN</name>